<accession>A0ABP9AVB7</accession>
<dbReference type="InterPro" id="IPR002716">
    <property type="entry name" value="PIN_dom"/>
</dbReference>
<reference evidence="3" key="1">
    <citation type="journal article" date="2019" name="Int. J. Syst. Evol. Microbiol.">
        <title>The Global Catalogue of Microorganisms (GCM) 10K type strain sequencing project: providing services to taxonomists for standard genome sequencing and annotation.</title>
        <authorList>
            <consortium name="The Broad Institute Genomics Platform"/>
            <consortium name="The Broad Institute Genome Sequencing Center for Infectious Disease"/>
            <person name="Wu L."/>
            <person name="Ma J."/>
        </authorList>
    </citation>
    <scope>NUCLEOTIDE SEQUENCE [LARGE SCALE GENOMIC DNA]</scope>
    <source>
        <strain evidence="3">JCM 18200</strain>
    </source>
</reference>
<dbReference type="Gene3D" id="3.40.50.1010">
    <property type="entry name" value="5'-nuclease"/>
    <property type="match status" value="1"/>
</dbReference>
<organism evidence="2 3">
    <name type="scientific">Olivibacter ginsenosidimutans</name>
    <dbReference type="NCBI Taxonomy" id="1176537"/>
    <lineage>
        <taxon>Bacteria</taxon>
        <taxon>Pseudomonadati</taxon>
        <taxon>Bacteroidota</taxon>
        <taxon>Sphingobacteriia</taxon>
        <taxon>Sphingobacteriales</taxon>
        <taxon>Sphingobacteriaceae</taxon>
        <taxon>Olivibacter</taxon>
    </lineage>
</organism>
<gene>
    <name evidence="2" type="ORF">GCM10023231_12650</name>
</gene>
<dbReference type="EMBL" id="BAABIQ010000006">
    <property type="protein sequence ID" value="GAA4786188.1"/>
    <property type="molecule type" value="Genomic_DNA"/>
</dbReference>
<dbReference type="SUPFAM" id="SSF88723">
    <property type="entry name" value="PIN domain-like"/>
    <property type="match status" value="1"/>
</dbReference>
<dbReference type="Proteomes" id="UP001501411">
    <property type="component" value="Unassembled WGS sequence"/>
</dbReference>
<evidence type="ECO:0000313" key="2">
    <source>
        <dbReference type="EMBL" id="GAA4786188.1"/>
    </source>
</evidence>
<dbReference type="RefSeq" id="WP_345230904.1">
    <property type="nucleotide sequence ID" value="NZ_BAABIQ010000006.1"/>
</dbReference>
<dbReference type="CDD" id="cd18738">
    <property type="entry name" value="PIN_VapC4-5_FitB-like"/>
    <property type="match status" value="1"/>
</dbReference>
<feature type="domain" description="PIN" evidence="1">
    <location>
        <begin position="24"/>
        <end position="100"/>
    </location>
</feature>
<evidence type="ECO:0000259" key="1">
    <source>
        <dbReference type="Pfam" id="PF01850"/>
    </source>
</evidence>
<comment type="caution">
    <text evidence="2">The sequence shown here is derived from an EMBL/GenBank/DDBJ whole genome shotgun (WGS) entry which is preliminary data.</text>
</comment>
<evidence type="ECO:0000313" key="3">
    <source>
        <dbReference type="Proteomes" id="UP001501411"/>
    </source>
</evidence>
<dbReference type="Pfam" id="PF01850">
    <property type="entry name" value="PIN"/>
    <property type="match status" value="1"/>
</dbReference>
<sequence length="112" mass="12455">MFILLPEKGHQLIANIIDQQPIISVTNQIELSSLMKVPPAITNFLALADIIQFNHEIVDETIRLRKKYKIKLPDAIIAASTLTTGCTLITHNLKDFANIKGLKVIDSYSGDL</sequence>
<protein>
    <recommendedName>
        <fullName evidence="1">PIN domain-containing protein</fullName>
    </recommendedName>
</protein>
<proteinExistence type="predicted"/>
<name>A0ABP9AVB7_9SPHI</name>
<keyword evidence="3" id="KW-1185">Reference proteome</keyword>
<dbReference type="InterPro" id="IPR029060">
    <property type="entry name" value="PIN-like_dom_sf"/>
</dbReference>